<keyword evidence="1" id="KW-0812">Transmembrane</keyword>
<dbReference type="Proteomes" id="UP001234178">
    <property type="component" value="Unassembled WGS sequence"/>
</dbReference>
<protein>
    <submittedName>
        <fullName evidence="2">Uncharacterized protein</fullName>
    </submittedName>
</protein>
<evidence type="ECO:0000313" key="3">
    <source>
        <dbReference type="Proteomes" id="UP001234178"/>
    </source>
</evidence>
<keyword evidence="3" id="KW-1185">Reference proteome</keyword>
<accession>A0ABR0B6C6</accession>
<keyword evidence="1" id="KW-0472">Membrane</keyword>
<organism evidence="2 3">
    <name type="scientific">Daphnia magna</name>
    <dbReference type="NCBI Taxonomy" id="35525"/>
    <lineage>
        <taxon>Eukaryota</taxon>
        <taxon>Metazoa</taxon>
        <taxon>Ecdysozoa</taxon>
        <taxon>Arthropoda</taxon>
        <taxon>Crustacea</taxon>
        <taxon>Branchiopoda</taxon>
        <taxon>Diplostraca</taxon>
        <taxon>Cladocera</taxon>
        <taxon>Anomopoda</taxon>
        <taxon>Daphniidae</taxon>
        <taxon>Daphnia</taxon>
    </lineage>
</organism>
<comment type="caution">
    <text evidence="2">The sequence shown here is derived from an EMBL/GenBank/DDBJ whole genome shotgun (WGS) entry which is preliminary data.</text>
</comment>
<feature type="transmembrane region" description="Helical" evidence="1">
    <location>
        <begin position="15"/>
        <end position="34"/>
    </location>
</feature>
<gene>
    <name evidence="2" type="ORF">OUZ56_029278</name>
</gene>
<dbReference type="EMBL" id="JAOYFB010000040">
    <property type="protein sequence ID" value="KAK4037241.1"/>
    <property type="molecule type" value="Genomic_DNA"/>
</dbReference>
<reference evidence="2 3" key="1">
    <citation type="journal article" date="2023" name="Nucleic Acids Res.">
        <title>The hologenome of Daphnia magna reveals possible DNA methylation and microbiome-mediated evolution of the host genome.</title>
        <authorList>
            <person name="Chaturvedi A."/>
            <person name="Li X."/>
            <person name="Dhandapani V."/>
            <person name="Marshall H."/>
            <person name="Kissane S."/>
            <person name="Cuenca-Cambronero M."/>
            <person name="Asole G."/>
            <person name="Calvet F."/>
            <person name="Ruiz-Romero M."/>
            <person name="Marangio P."/>
            <person name="Guigo R."/>
            <person name="Rago D."/>
            <person name="Mirbahai L."/>
            <person name="Eastwood N."/>
            <person name="Colbourne J.K."/>
            <person name="Zhou J."/>
            <person name="Mallon E."/>
            <person name="Orsini L."/>
        </authorList>
    </citation>
    <scope>NUCLEOTIDE SEQUENCE [LARGE SCALE GENOMIC DNA]</scope>
    <source>
        <strain evidence="2">LRV0_1</strain>
    </source>
</reference>
<evidence type="ECO:0000256" key="1">
    <source>
        <dbReference type="SAM" id="Phobius"/>
    </source>
</evidence>
<keyword evidence="1" id="KW-1133">Transmembrane helix</keyword>
<sequence>MAWKKQKSGLLSEEAWLGFATTFFISFIPLHLICSKGLWDVLDVLWWLQNHSLTWFDPGLEILEVSDVLLWRWSYSVTEGNANNAMLSVNKGVK</sequence>
<evidence type="ECO:0000313" key="2">
    <source>
        <dbReference type="EMBL" id="KAK4037241.1"/>
    </source>
</evidence>
<name>A0ABR0B6C6_9CRUS</name>
<proteinExistence type="predicted"/>